<dbReference type="RefSeq" id="WP_012744926.1">
    <property type="nucleotide sequence ID" value="NC_012785.1"/>
</dbReference>
<dbReference type="GO" id="GO:0005737">
    <property type="term" value="C:cytoplasm"/>
    <property type="evidence" value="ECO:0007669"/>
    <property type="project" value="TreeGrafter"/>
</dbReference>
<dbReference type="OrthoDB" id="9792792at2"/>
<evidence type="ECO:0000313" key="4">
    <source>
        <dbReference type="EMBL" id="ACR79139.1"/>
    </source>
</evidence>
<proteinExistence type="inferred from homology"/>
<evidence type="ECO:0008006" key="6">
    <source>
        <dbReference type="Google" id="ProtNLM"/>
    </source>
</evidence>
<name>C5CDX0_KOSOT</name>
<dbReference type="PANTHER" id="PTHR13799:SF14">
    <property type="entry name" value="GTP CYCLOHYDROLASE 1 TYPE 2 HOMOLOG"/>
    <property type="match status" value="1"/>
</dbReference>
<dbReference type="KEGG" id="kol:Kole_0414"/>
<dbReference type="HOGENOM" id="CLU_037423_3_0_0"/>
<evidence type="ECO:0000313" key="5">
    <source>
        <dbReference type="Proteomes" id="UP000002382"/>
    </source>
</evidence>
<dbReference type="NCBIfam" id="TIGR00486">
    <property type="entry name" value="YbgI_SA1388"/>
    <property type="match status" value="1"/>
</dbReference>
<dbReference type="Gene3D" id="3.40.1390.30">
    <property type="entry name" value="NIF3 (NGG1p interacting factor 3)-like"/>
    <property type="match status" value="2"/>
</dbReference>
<dbReference type="Pfam" id="PF01784">
    <property type="entry name" value="DUF34_NIF3"/>
    <property type="match status" value="1"/>
</dbReference>
<comment type="similarity">
    <text evidence="1">Belongs to the GTP cyclohydrolase I type 2/NIF3 family.</text>
</comment>
<organism evidence="4 5">
    <name type="scientific">Kosmotoga olearia (strain ATCC BAA-1733 / DSM 21960 / TBF 19.5.1)</name>
    <dbReference type="NCBI Taxonomy" id="521045"/>
    <lineage>
        <taxon>Bacteria</taxon>
        <taxon>Thermotogati</taxon>
        <taxon>Thermotogota</taxon>
        <taxon>Thermotogae</taxon>
        <taxon>Kosmotogales</taxon>
        <taxon>Kosmotogaceae</taxon>
        <taxon>Kosmotoga</taxon>
    </lineage>
</organism>
<dbReference type="GO" id="GO:0046872">
    <property type="term" value="F:metal ion binding"/>
    <property type="evidence" value="ECO:0007669"/>
    <property type="project" value="UniProtKB-KW"/>
</dbReference>
<feature type="binding site" evidence="3">
    <location>
        <position position="211"/>
    </location>
    <ligand>
        <name>a divalent metal cation</name>
        <dbReference type="ChEBI" id="CHEBI:60240"/>
        <label>1</label>
    </ligand>
</feature>
<dbReference type="InterPro" id="IPR002678">
    <property type="entry name" value="DUF34/NIF3"/>
</dbReference>
<dbReference type="EMBL" id="CP001634">
    <property type="protein sequence ID" value="ACR79139.1"/>
    <property type="molecule type" value="Genomic_DNA"/>
</dbReference>
<evidence type="ECO:0000256" key="1">
    <source>
        <dbReference type="ARBA" id="ARBA00006964"/>
    </source>
</evidence>
<dbReference type="PANTHER" id="PTHR13799">
    <property type="entry name" value="NGG1 INTERACTING FACTOR 3"/>
    <property type="match status" value="1"/>
</dbReference>
<feature type="binding site" evidence="3">
    <location>
        <position position="100"/>
    </location>
    <ligand>
        <name>a divalent metal cation</name>
        <dbReference type="ChEBI" id="CHEBI:60240"/>
        <label>1</label>
    </ligand>
</feature>
<dbReference type="SUPFAM" id="SSF102705">
    <property type="entry name" value="NIF3 (NGG1p interacting factor 3)-like"/>
    <property type="match status" value="1"/>
</dbReference>
<protein>
    <recommendedName>
        <fullName evidence="6">Nif3-like dinuclear metal center hexameric protein</fullName>
    </recommendedName>
</protein>
<keyword evidence="2 3" id="KW-0479">Metal-binding</keyword>
<evidence type="ECO:0000256" key="3">
    <source>
        <dbReference type="PIRSR" id="PIRSR602678-1"/>
    </source>
</evidence>
<evidence type="ECO:0000256" key="2">
    <source>
        <dbReference type="ARBA" id="ARBA00022723"/>
    </source>
</evidence>
<feature type="binding site" evidence="3">
    <location>
        <position position="63"/>
    </location>
    <ligand>
        <name>a divalent metal cation</name>
        <dbReference type="ChEBI" id="CHEBI:60240"/>
        <label>1</label>
    </ligand>
</feature>
<accession>C5CDX0</accession>
<feature type="binding site" evidence="3">
    <location>
        <position position="64"/>
    </location>
    <ligand>
        <name>a divalent metal cation</name>
        <dbReference type="ChEBI" id="CHEBI:60240"/>
        <label>2</label>
    </ligand>
</feature>
<dbReference type="Proteomes" id="UP000002382">
    <property type="component" value="Chromosome"/>
</dbReference>
<dbReference type="InterPro" id="IPR036069">
    <property type="entry name" value="DUF34/NIF3_sf"/>
</dbReference>
<dbReference type="AlphaFoldDB" id="C5CDX0"/>
<reference evidence="4 5" key="1">
    <citation type="submission" date="2009-06" db="EMBL/GenBank/DDBJ databases">
        <title>Complete sequence of Thermotogales bacterium TBF 19.5.1.</title>
        <authorList>
            <consortium name="US DOE Joint Genome Institute"/>
            <person name="Lucas S."/>
            <person name="Copeland A."/>
            <person name="Lapidus A."/>
            <person name="Glavina del Rio T."/>
            <person name="Tice H."/>
            <person name="Bruce D."/>
            <person name="Goodwin L."/>
            <person name="Pitluck S."/>
            <person name="Chertkov O."/>
            <person name="Brettin T."/>
            <person name="Detter J.C."/>
            <person name="Han C."/>
            <person name="Schmutz J."/>
            <person name="Larimer F."/>
            <person name="Land M."/>
            <person name="Hauser L."/>
            <person name="Kyrpides N."/>
            <person name="Ovchinnikova G."/>
            <person name="Noll K."/>
        </authorList>
    </citation>
    <scope>NUCLEOTIDE SEQUENCE [LARGE SCALE GENOMIC DNA]</scope>
    <source>
        <strain evidence="5">ATCC BAA-1733 / DSM 21960 / TBF 19.5.1</strain>
    </source>
</reference>
<sequence>MKIFEIENYLNEILEPWNYTDYCYNGIQIEGRHEVKKVAVGVSFNKAFIDHALEERVDMLLVHHGIFGSGFFSLKGYIKRRVEKVIKNDLTLMGYHLPLDAHREYGNNATILKLLGLEPGEQVEVGYIGEYEEAVSFDDFYKRLKQIFPNQPILKYVNSDFVKKVCVISGGAAGDLRKVEGKVDTFITGEVKEQTRDEAREMGINFINAGHYATETFGVKNLGKLLEENLGLEVVFIDVWNEV</sequence>
<dbReference type="STRING" id="521045.Kole_0414"/>
<feature type="binding site" evidence="3">
    <location>
        <position position="215"/>
    </location>
    <ligand>
        <name>a divalent metal cation</name>
        <dbReference type="ChEBI" id="CHEBI:60240"/>
        <label>2</label>
    </ligand>
</feature>
<dbReference type="eggNOG" id="COG0327">
    <property type="taxonomic scope" value="Bacteria"/>
</dbReference>
<reference evidence="4 5" key="2">
    <citation type="journal article" date="2011" name="J. Bacteriol.">
        <title>Genome Sequence of Kosmotoga olearia Strain TBF 19.5.1, a Thermophilic Bacterium with a Wide Growth Temperature Range, Isolated from the Troll B Oil Platform in the North Sea.</title>
        <authorList>
            <person name="Swithers K.S."/>
            <person name="Dipippo J.L."/>
            <person name="Bruce D.C."/>
            <person name="Detter C."/>
            <person name="Tapia R."/>
            <person name="Han S."/>
            <person name="Goodwin L.A."/>
            <person name="Han J."/>
            <person name="Woyke T."/>
            <person name="Pitluck S."/>
            <person name="Pennacchio L."/>
            <person name="Nolan M."/>
            <person name="Mikhailova N."/>
            <person name="Land M.L."/>
            <person name="Nesbo C.L."/>
            <person name="Gogarten J.P."/>
            <person name="Noll K.M."/>
        </authorList>
    </citation>
    <scope>NUCLEOTIDE SEQUENCE [LARGE SCALE GENOMIC DNA]</scope>
    <source>
        <strain evidence="5">ATCC BAA-1733 / DSM 21960 / TBF 19.5.1</strain>
    </source>
</reference>
<keyword evidence="5" id="KW-1185">Reference proteome</keyword>
<gene>
    <name evidence="4" type="ordered locus">Kole_0414</name>
</gene>